<name>A0AAX6MLP2_9PEZI</name>
<evidence type="ECO:0000256" key="1">
    <source>
        <dbReference type="SAM" id="Coils"/>
    </source>
</evidence>
<keyword evidence="4" id="KW-1185">Reference proteome</keyword>
<evidence type="ECO:0000313" key="3">
    <source>
        <dbReference type="EMBL" id="KAK6953363.1"/>
    </source>
</evidence>
<reference evidence="3 4" key="1">
    <citation type="journal article" date="2024" name="Front Chem Biol">
        <title>Unveiling the potential of Daldinia eschscholtzii MFLUCC 19-0629 through bioactivity and bioinformatics studies for enhanced sustainable agriculture production.</title>
        <authorList>
            <person name="Brooks S."/>
            <person name="Weaver J.A."/>
            <person name="Klomchit A."/>
            <person name="Alharthi S.A."/>
            <person name="Onlamun T."/>
            <person name="Nurani R."/>
            <person name="Vong T.K."/>
            <person name="Alberti F."/>
            <person name="Greco C."/>
        </authorList>
    </citation>
    <scope>NUCLEOTIDE SEQUENCE [LARGE SCALE GENOMIC DNA]</scope>
    <source>
        <strain evidence="3">MFLUCC 19-0629</strain>
    </source>
</reference>
<proteinExistence type="predicted"/>
<dbReference type="AlphaFoldDB" id="A0AAX6MLP2"/>
<feature type="region of interest" description="Disordered" evidence="2">
    <location>
        <begin position="1"/>
        <end position="33"/>
    </location>
</feature>
<keyword evidence="1" id="KW-0175">Coiled coil</keyword>
<protein>
    <submittedName>
        <fullName evidence="3">Uncharacterized protein</fullName>
    </submittedName>
</protein>
<sequence length="127" mass="14399">MSHTGPRKLIECDSDDEAPEARPTKIPKTDRENRFEVSKKLLEVSGNVEAANAGLKNTKAMIESTIERINLEIDRCAKKTEEAARELSACNWALYISHQFTERLAKENAILNERINMLEARLGEKED</sequence>
<feature type="compositionally biased region" description="Basic and acidic residues" evidence="2">
    <location>
        <begin position="19"/>
        <end position="33"/>
    </location>
</feature>
<organism evidence="3 4">
    <name type="scientific">Daldinia eschscholtzii</name>
    <dbReference type="NCBI Taxonomy" id="292717"/>
    <lineage>
        <taxon>Eukaryota</taxon>
        <taxon>Fungi</taxon>
        <taxon>Dikarya</taxon>
        <taxon>Ascomycota</taxon>
        <taxon>Pezizomycotina</taxon>
        <taxon>Sordariomycetes</taxon>
        <taxon>Xylariomycetidae</taxon>
        <taxon>Xylariales</taxon>
        <taxon>Hypoxylaceae</taxon>
        <taxon>Daldinia</taxon>
    </lineage>
</organism>
<accession>A0AAX6MLP2</accession>
<dbReference type="Proteomes" id="UP001369815">
    <property type="component" value="Unassembled WGS sequence"/>
</dbReference>
<feature type="coiled-coil region" evidence="1">
    <location>
        <begin position="66"/>
        <end position="121"/>
    </location>
</feature>
<gene>
    <name evidence="3" type="ORF">Daesc_005666</name>
</gene>
<evidence type="ECO:0000256" key="2">
    <source>
        <dbReference type="SAM" id="MobiDB-lite"/>
    </source>
</evidence>
<dbReference type="EMBL" id="JBANMG010000005">
    <property type="protein sequence ID" value="KAK6953363.1"/>
    <property type="molecule type" value="Genomic_DNA"/>
</dbReference>
<comment type="caution">
    <text evidence="3">The sequence shown here is derived from an EMBL/GenBank/DDBJ whole genome shotgun (WGS) entry which is preliminary data.</text>
</comment>
<evidence type="ECO:0000313" key="4">
    <source>
        <dbReference type="Proteomes" id="UP001369815"/>
    </source>
</evidence>